<dbReference type="InterPro" id="IPR005220">
    <property type="entry name" value="CarO-like"/>
</dbReference>
<evidence type="ECO:0000313" key="3">
    <source>
        <dbReference type="EMBL" id="APJ04129.1"/>
    </source>
</evidence>
<dbReference type="OrthoDB" id="6650354at2"/>
<organism evidence="3 4">
    <name type="scientific">Silvanigrella aquatica</name>
    <dbReference type="NCBI Taxonomy" id="1915309"/>
    <lineage>
        <taxon>Bacteria</taxon>
        <taxon>Pseudomonadati</taxon>
        <taxon>Bdellovibrionota</taxon>
        <taxon>Oligoflexia</taxon>
        <taxon>Silvanigrellales</taxon>
        <taxon>Silvanigrellaceae</taxon>
        <taxon>Silvanigrella</taxon>
    </lineage>
</organism>
<name>A0A1L4D1P7_9BACT</name>
<dbReference type="NCBIfam" id="NF033674">
    <property type="entry name" value="stress_OB_fold"/>
    <property type="match status" value="1"/>
</dbReference>
<evidence type="ECO:0000256" key="1">
    <source>
        <dbReference type="ARBA" id="ARBA00022729"/>
    </source>
</evidence>
<sequence length="131" mass="14898">MKKFLKISVIIFATFSVFHAFADYIGKGSTPTPTSVAEVREKTDGTYVVLEGYIISQLGKDKYEFSDSKNRKEVLCVEIKKHDKGKKIMPDKDFDESQKIRISGEVDKEFKPFGNKCDKIKIDANKVELIP</sequence>
<dbReference type="STRING" id="1915309.AXG55_09520"/>
<dbReference type="Gene3D" id="2.40.50.200">
    <property type="entry name" value="Bacterial OB-fold"/>
    <property type="match status" value="1"/>
</dbReference>
<keyword evidence="4" id="KW-1185">Reference proteome</keyword>
<dbReference type="Pfam" id="PF04076">
    <property type="entry name" value="BOF"/>
    <property type="match status" value="1"/>
</dbReference>
<feature type="chain" id="PRO_5012024153" evidence="2">
    <location>
        <begin position="23"/>
        <end position="131"/>
    </location>
</feature>
<dbReference type="PANTHER" id="PTHR36571">
    <property type="entry name" value="PROTEIN YGIW"/>
    <property type="match status" value="1"/>
</dbReference>
<proteinExistence type="predicted"/>
<dbReference type="Proteomes" id="UP000184731">
    <property type="component" value="Chromosome"/>
</dbReference>
<dbReference type="PANTHER" id="PTHR36571:SF1">
    <property type="entry name" value="PROTEIN YGIW"/>
    <property type="match status" value="1"/>
</dbReference>
<keyword evidence="1 2" id="KW-0732">Signal</keyword>
<dbReference type="InterPro" id="IPR036700">
    <property type="entry name" value="BOBF_sf"/>
</dbReference>
<dbReference type="EMBL" id="CP017834">
    <property type="protein sequence ID" value="APJ04129.1"/>
    <property type="molecule type" value="Genomic_DNA"/>
</dbReference>
<accession>A0A1L4D1P7</accession>
<feature type="signal peptide" evidence="2">
    <location>
        <begin position="1"/>
        <end position="22"/>
    </location>
</feature>
<dbReference type="RefSeq" id="WP_148697883.1">
    <property type="nucleotide sequence ID" value="NZ_CP017834.1"/>
</dbReference>
<reference evidence="3 4" key="1">
    <citation type="submission" date="2016-10" db="EMBL/GenBank/DDBJ databases">
        <title>Silvanigrella aquatica sp. nov., isolated from a freshwater lake located in the Black Forest, Germany, description of Silvanigrellaceae fam. nov., Silvanigrellales ord. nov., reclassification of the order Bdellovibrionales in the class Oligoflexia, reclassification of the families Bacteriovoracaceae and Halobacteriovoraceae in the new order Bacteriovoracales ord. nov., and reclassification of the family Pseudobacteriovoracaceae in the order Oligoflexiales.</title>
        <authorList>
            <person name="Hahn M.W."/>
            <person name="Schmidt J."/>
            <person name="Koll U."/>
            <person name="Rohde M."/>
            <person name="Verbag S."/>
            <person name="Pitt A."/>
            <person name="Nakai R."/>
            <person name="Naganuma T."/>
            <person name="Lang E."/>
        </authorList>
    </citation>
    <scope>NUCLEOTIDE SEQUENCE [LARGE SCALE GENOMIC DNA]</scope>
    <source>
        <strain evidence="3 4">MWH-Nonnen-W8red</strain>
    </source>
</reference>
<dbReference type="SUPFAM" id="SSF101756">
    <property type="entry name" value="Hypothetical protein YgiW"/>
    <property type="match status" value="1"/>
</dbReference>
<dbReference type="AlphaFoldDB" id="A0A1L4D1P7"/>
<evidence type="ECO:0000256" key="2">
    <source>
        <dbReference type="SAM" id="SignalP"/>
    </source>
</evidence>
<protein>
    <submittedName>
        <fullName evidence="3">Uncharacterized protein</fullName>
    </submittedName>
</protein>
<dbReference type="KEGG" id="saqi:AXG55_09520"/>
<evidence type="ECO:0000313" key="4">
    <source>
        <dbReference type="Proteomes" id="UP000184731"/>
    </source>
</evidence>
<gene>
    <name evidence="3" type="ORF">AXG55_09520</name>
</gene>